<protein>
    <recommendedName>
        <fullName evidence="4">Cytochrome c domain-containing protein</fullName>
    </recommendedName>
</protein>
<dbReference type="RefSeq" id="WP_132526530.1">
    <property type="nucleotide sequence ID" value="NZ_SMFV01000003.1"/>
</dbReference>
<reference evidence="2 3" key="1">
    <citation type="submission" date="2019-03" db="EMBL/GenBank/DDBJ databases">
        <title>Genomic Encyclopedia of Archaeal and Bacterial Type Strains, Phase II (KMG-II): from individual species to whole genera.</title>
        <authorList>
            <person name="Goeker M."/>
        </authorList>
    </citation>
    <scope>NUCLEOTIDE SEQUENCE [LARGE SCALE GENOMIC DNA]</scope>
    <source>
        <strain evidence="2 3">DSM 24425</strain>
    </source>
</reference>
<dbReference type="EMBL" id="SMFV01000003">
    <property type="protein sequence ID" value="TCK04634.1"/>
    <property type="molecule type" value="Genomic_DNA"/>
</dbReference>
<sequence>MRARWRKSKLTLTTSFILSAVLASQGYADHEAIKLLDTEGNSIISGLSSETIEVKDKNGNVVSLKKGKPVSWEKTCGQCHEEIIEDLRMSHHGAVGIHDMGWMDNEETHGDDTGTKDFVTNQVLKMRYFRSKSHYGGW</sequence>
<comment type="caution">
    <text evidence="2">The sequence shown here is derived from an EMBL/GenBank/DDBJ whole genome shotgun (WGS) entry which is preliminary data.</text>
</comment>
<accession>A0A4R1G9P0</accession>
<feature type="signal peptide" evidence="1">
    <location>
        <begin position="1"/>
        <end position="28"/>
    </location>
</feature>
<proteinExistence type="predicted"/>
<name>A0A4R1G9P0_9BACT</name>
<feature type="chain" id="PRO_5020923958" description="Cytochrome c domain-containing protein" evidence="1">
    <location>
        <begin position="29"/>
        <end position="138"/>
    </location>
</feature>
<dbReference type="AlphaFoldDB" id="A0A4R1G9P0"/>
<evidence type="ECO:0000313" key="2">
    <source>
        <dbReference type="EMBL" id="TCK04634.1"/>
    </source>
</evidence>
<organism evidence="2 3">
    <name type="scientific">Phorcysia thermohydrogeniphila</name>
    <dbReference type="NCBI Taxonomy" id="936138"/>
    <lineage>
        <taxon>Bacteria</taxon>
        <taxon>Pseudomonadati</taxon>
        <taxon>Aquificota</taxon>
        <taxon>Aquificia</taxon>
        <taxon>Desulfurobacteriales</taxon>
        <taxon>Desulfurobacteriaceae</taxon>
        <taxon>Phorcysia</taxon>
    </lineage>
</organism>
<keyword evidence="1" id="KW-0732">Signal</keyword>
<evidence type="ECO:0000313" key="3">
    <source>
        <dbReference type="Proteomes" id="UP000295777"/>
    </source>
</evidence>
<dbReference type="Proteomes" id="UP000295777">
    <property type="component" value="Unassembled WGS sequence"/>
</dbReference>
<evidence type="ECO:0008006" key="4">
    <source>
        <dbReference type="Google" id="ProtNLM"/>
    </source>
</evidence>
<gene>
    <name evidence="2" type="ORF">CLV27_1067</name>
</gene>
<evidence type="ECO:0000256" key="1">
    <source>
        <dbReference type="SAM" id="SignalP"/>
    </source>
</evidence>
<dbReference type="OrthoDB" id="14259at2"/>
<keyword evidence="3" id="KW-1185">Reference proteome</keyword>